<evidence type="ECO:0000256" key="1">
    <source>
        <dbReference type="ARBA" id="ARBA00001961"/>
    </source>
</evidence>
<accession>A0AB34JJ20</accession>
<comment type="caution">
    <text evidence="8">The sequence shown here is derived from an EMBL/GenBank/DDBJ whole genome shotgun (WGS) entry which is preliminary data.</text>
</comment>
<dbReference type="Gene3D" id="2.60.120.620">
    <property type="entry name" value="q2cbj1_9rhob like domain"/>
    <property type="match status" value="1"/>
</dbReference>
<evidence type="ECO:0000256" key="5">
    <source>
        <dbReference type="ARBA" id="ARBA00023002"/>
    </source>
</evidence>
<keyword evidence="2" id="KW-0479">Metal-binding</keyword>
<keyword evidence="4" id="KW-0223">Dioxygenase</keyword>
<reference evidence="8 9" key="1">
    <citation type="journal article" date="2024" name="Science">
        <title>Giant polyketide synthase enzymes in the biosynthesis of giant marine polyether toxins.</title>
        <authorList>
            <person name="Fallon T.R."/>
            <person name="Shende V.V."/>
            <person name="Wierzbicki I.H."/>
            <person name="Pendleton A.L."/>
            <person name="Watervoot N.F."/>
            <person name="Auber R.P."/>
            <person name="Gonzalez D.J."/>
            <person name="Wisecaver J.H."/>
            <person name="Moore B.S."/>
        </authorList>
    </citation>
    <scope>NUCLEOTIDE SEQUENCE [LARGE SCALE GENOMIC DNA]</scope>
    <source>
        <strain evidence="8 9">12B1</strain>
    </source>
</reference>
<dbReference type="Proteomes" id="UP001515480">
    <property type="component" value="Unassembled WGS sequence"/>
</dbReference>
<dbReference type="GO" id="GO:0031418">
    <property type="term" value="F:L-ascorbic acid binding"/>
    <property type="evidence" value="ECO:0007669"/>
    <property type="project" value="UniProtKB-KW"/>
</dbReference>
<dbReference type="PROSITE" id="PS51471">
    <property type="entry name" value="FE2OG_OXY"/>
    <property type="match status" value="1"/>
</dbReference>
<evidence type="ECO:0000256" key="3">
    <source>
        <dbReference type="ARBA" id="ARBA00022896"/>
    </source>
</evidence>
<dbReference type="GO" id="GO:0031543">
    <property type="term" value="F:peptidyl-proline dioxygenase activity"/>
    <property type="evidence" value="ECO:0007669"/>
    <property type="project" value="TreeGrafter"/>
</dbReference>
<dbReference type="PANTHER" id="PTHR12907:SF26">
    <property type="entry name" value="HIF PROLYL HYDROXYLASE, ISOFORM C"/>
    <property type="match status" value="1"/>
</dbReference>
<comment type="cofactor">
    <cofactor evidence="1">
        <name>L-ascorbate</name>
        <dbReference type="ChEBI" id="CHEBI:38290"/>
    </cofactor>
</comment>
<gene>
    <name evidence="8" type="ORF">AB1Y20_022507</name>
</gene>
<evidence type="ECO:0000313" key="8">
    <source>
        <dbReference type="EMBL" id="KAL1520948.1"/>
    </source>
</evidence>
<feature type="domain" description="Fe2OG dioxygenase" evidence="7">
    <location>
        <begin position="137"/>
        <end position="238"/>
    </location>
</feature>
<evidence type="ECO:0000256" key="4">
    <source>
        <dbReference type="ARBA" id="ARBA00022964"/>
    </source>
</evidence>
<dbReference type="InterPro" id="IPR044862">
    <property type="entry name" value="Pro_4_hyd_alph_FE2OG_OXY"/>
</dbReference>
<dbReference type="SMART" id="SM00702">
    <property type="entry name" value="P4Hc"/>
    <property type="match status" value="1"/>
</dbReference>
<dbReference type="InterPro" id="IPR051559">
    <property type="entry name" value="HIF_prolyl_hydroxylases"/>
</dbReference>
<proteinExistence type="predicted"/>
<dbReference type="InterPro" id="IPR005123">
    <property type="entry name" value="Oxoglu/Fe-dep_dioxygenase_dom"/>
</dbReference>
<dbReference type="PANTHER" id="PTHR12907">
    <property type="entry name" value="EGL NINE HOMOLOG-RELATED"/>
    <property type="match status" value="1"/>
</dbReference>
<keyword evidence="3" id="KW-0847">Vitamin C</keyword>
<evidence type="ECO:0000256" key="6">
    <source>
        <dbReference type="ARBA" id="ARBA00023004"/>
    </source>
</evidence>
<keyword evidence="5" id="KW-0560">Oxidoreductase</keyword>
<dbReference type="AlphaFoldDB" id="A0AB34JJ20"/>
<sequence>MALPWWWRDASRALASADPSPCALIARRAAQLDAEAIAARLATRGYAVLDAAFGGAVARAICEAIRGLHLAGRLHRGKVQHGLQQSVNTSSRGDRIAFLKPEDEGTPEVLHAYAASVDLLRERLSRHLALALRLEGGLDGCHYMCAVYPGGGAHYVKHRDSLPAPHRAGRKLTVIYYLNEGWSREHGGVLRVWPPGDACEPVEIPPLADRLLLFVSTLEHEVLPAWRPRYALTTWMFNARHSAMETLTETLRQKKEAAEAGTLNCRKLLAALDAESSDEDEQVVGNATAQKVIFQLLKRRQAKAKKAAEASSVDDGAG</sequence>
<name>A0AB34JJ20_PRYPA</name>
<dbReference type="Pfam" id="PF13640">
    <property type="entry name" value="2OG-FeII_Oxy_3"/>
    <property type="match status" value="1"/>
</dbReference>
<keyword evidence="9" id="KW-1185">Reference proteome</keyword>
<evidence type="ECO:0000256" key="2">
    <source>
        <dbReference type="ARBA" id="ARBA00022723"/>
    </source>
</evidence>
<dbReference type="InterPro" id="IPR006620">
    <property type="entry name" value="Pro_4_hyd_alph"/>
</dbReference>
<keyword evidence="6" id="KW-0408">Iron</keyword>
<dbReference type="GO" id="GO:0008198">
    <property type="term" value="F:ferrous iron binding"/>
    <property type="evidence" value="ECO:0007669"/>
    <property type="project" value="TreeGrafter"/>
</dbReference>
<evidence type="ECO:0000259" key="7">
    <source>
        <dbReference type="PROSITE" id="PS51471"/>
    </source>
</evidence>
<evidence type="ECO:0000313" key="9">
    <source>
        <dbReference type="Proteomes" id="UP001515480"/>
    </source>
</evidence>
<dbReference type="EMBL" id="JBGBPQ010000008">
    <property type="protein sequence ID" value="KAL1520948.1"/>
    <property type="molecule type" value="Genomic_DNA"/>
</dbReference>
<protein>
    <recommendedName>
        <fullName evidence="7">Fe2OG dioxygenase domain-containing protein</fullName>
    </recommendedName>
</protein>
<dbReference type="GO" id="GO:0071456">
    <property type="term" value="P:cellular response to hypoxia"/>
    <property type="evidence" value="ECO:0007669"/>
    <property type="project" value="TreeGrafter"/>
</dbReference>
<organism evidence="8 9">
    <name type="scientific">Prymnesium parvum</name>
    <name type="common">Toxic golden alga</name>
    <dbReference type="NCBI Taxonomy" id="97485"/>
    <lineage>
        <taxon>Eukaryota</taxon>
        <taxon>Haptista</taxon>
        <taxon>Haptophyta</taxon>
        <taxon>Prymnesiophyceae</taxon>
        <taxon>Prymnesiales</taxon>
        <taxon>Prymnesiaceae</taxon>
        <taxon>Prymnesium</taxon>
    </lineage>
</organism>